<keyword evidence="4" id="KW-1185">Reference proteome</keyword>
<dbReference type="InterPro" id="IPR036890">
    <property type="entry name" value="HATPase_C_sf"/>
</dbReference>
<keyword evidence="1" id="KW-0418">Kinase</keyword>
<dbReference type="Proteomes" id="UP000579647">
    <property type="component" value="Unassembled WGS sequence"/>
</dbReference>
<sequence>MPVLAPVPPMAQVTIALNELVPHAYRHYFNGRPDRPHYKTRRYDFGASPLLLPLVRAFLDTCAAEHSTDYRYLFTLIGSELASNALKHSRSGLPGRSYTLLCERRRGGLRLRCRDDGVATDRMISAKERHYLTADPGGLDPSSDSGRGLAMVDALATAWGDNGRPGHREVWFFLAHDLKDSAWPDLNR</sequence>
<reference evidence="3 4" key="1">
    <citation type="submission" date="2020-08" db="EMBL/GenBank/DDBJ databases">
        <title>Sequencing the genomes of 1000 actinobacteria strains.</title>
        <authorList>
            <person name="Klenk H.-P."/>
        </authorList>
    </citation>
    <scope>NUCLEOTIDE SEQUENCE [LARGE SCALE GENOMIC DNA]</scope>
    <source>
        <strain evidence="3 4">DSM 44598</strain>
    </source>
</reference>
<gene>
    <name evidence="3" type="ORF">HNR07_003031</name>
</gene>
<evidence type="ECO:0000313" key="3">
    <source>
        <dbReference type="EMBL" id="MBB5491894.1"/>
    </source>
</evidence>
<dbReference type="PANTHER" id="PTHR35526:SF3">
    <property type="entry name" value="ANTI-SIGMA-F FACTOR RSBW"/>
    <property type="match status" value="1"/>
</dbReference>
<dbReference type="InterPro" id="IPR050267">
    <property type="entry name" value="Anti-sigma-factor_SerPK"/>
</dbReference>
<dbReference type="AlphaFoldDB" id="A0A840W789"/>
<evidence type="ECO:0000259" key="2">
    <source>
        <dbReference type="Pfam" id="PF13581"/>
    </source>
</evidence>
<feature type="domain" description="Histidine kinase/HSP90-like ATPase" evidence="2">
    <location>
        <begin position="51"/>
        <end position="157"/>
    </location>
</feature>
<dbReference type="CDD" id="cd16936">
    <property type="entry name" value="HATPase_RsbW-like"/>
    <property type="match status" value="1"/>
</dbReference>
<dbReference type="InterPro" id="IPR003594">
    <property type="entry name" value="HATPase_dom"/>
</dbReference>
<accession>A0A840W789</accession>
<organism evidence="3 4">
    <name type="scientific">Nocardiopsis metallicus</name>
    <dbReference type="NCBI Taxonomy" id="179819"/>
    <lineage>
        <taxon>Bacteria</taxon>
        <taxon>Bacillati</taxon>
        <taxon>Actinomycetota</taxon>
        <taxon>Actinomycetes</taxon>
        <taxon>Streptosporangiales</taxon>
        <taxon>Nocardiopsidaceae</taxon>
        <taxon>Nocardiopsis</taxon>
    </lineage>
</organism>
<protein>
    <submittedName>
        <fullName evidence="3">Anti-sigma regulatory factor (Ser/Thr protein kinase)</fullName>
    </submittedName>
</protein>
<dbReference type="Pfam" id="PF13581">
    <property type="entry name" value="HATPase_c_2"/>
    <property type="match status" value="1"/>
</dbReference>
<dbReference type="EMBL" id="JACHDO010000001">
    <property type="protein sequence ID" value="MBB5491894.1"/>
    <property type="molecule type" value="Genomic_DNA"/>
</dbReference>
<dbReference type="SUPFAM" id="SSF55874">
    <property type="entry name" value="ATPase domain of HSP90 chaperone/DNA topoisomerase II/histidine kinase"/>
    <property type="match status" value="1"/>
</dbReference>
<proteinExistence type="predicted"/>
<name>A0A840W789_9ACTN</name>
<dbReference type="Gene3D" id="3.30.565.10">
    <property type="entry name" value="Histidine kinase-like ATPase, C-terminal domain"/>
    <property type="match status" value="1"/>
</dbReference>
<dbReference type="PANTHER" id="PTHR35526">
    <property type="entry name" value="ANTI-SIGMA-F FACTOR RSBW-RELATED"/>
    <property type="match status" value="1"/>
</dbReference>
<evidence type="ECO:0000313" key="4">
    <source>
        <dbReference type="Proteomes" id="UP000579647"/>
    </source>
</evidence>
<dbReference type="GO" id="GO:0004674">
    <property type="term" value="F:protein serine/threonine kinase activity"/>
    <property type="evidence" value="ECO:0007669"/>
    <property type="project" value="UniProtKB-KW"/>
</dbReference>
<dbReference type="RefSeq" id="WP_184365494.1">
    <property type="nucleotide sequence ID" value="NZ_BAAAKM010000021.1"/>
</dbReference>
<keyword evidence="1" id="KW-0808">Transferase</keyword>
<evidence type="ECO:0000256" key="1">
    <source>
        <dbReference type="ARBA" id="ARBA00022527"/>
    </source>
</evidence>
<comment type="caution">
    <text evidence="3">The sequence shown here is derived from an EMBL/GenBank/DDBJ whole genome shotgun (WGS) entry which is preliminary data.</text>
</comment>
<keyword evidence="1" id="KW-0723">Serine/threonine-protein kinase</keyword>